<evidence type="ECO:0000256" key="4">
    <source>
        <dbReference type="SAM" id="Coils"/>
    </source>
</evidence>
<evidence type="ECO:0000313" key="11">
    <source>
        <dbReference type="Proteomes" id="UP001152797"/>
    </source>
</evidence>
<keyword evidence="2 6" id="KW-0732">Signal</keyword>
<protein>
    <submittedName>
        <fullName evidence="10">Sushi, von Willebrand factor type A, EGF and pentraxin domain-containing protein 1 (Polydom)</fullName>
    </submittedName>
</protein>
<organism evidence="8">
    <name type="scientific">Cladocopium goreaui</name>
    <dbReference type="NCBI Taxonomy" id="2562237"/>
    <lineage>
        <taxon>Eukaryota</taxon>
        <taxon>Sar</taxon>
        <taxon>Alveolata</taxon>
        <taxon>Dinophyceae</taxon>
        <taxon>Suessiales</taxon>
        <taxon>Symbiodiniaceae</taxon>
        <taxon>Cladocopium</taxon>
    </lineage>
</organism>
<feature type="domain" description="Sushi" evidence="7">
    <location>
        <begin position="335"/>
        <end position="390"/>
    </location>
</feature>
<dbReference type="EMBL" id="CAMXCT020001529">
    <property type="protein sequence ID" value="CAL1144287.1"/>
    <property type="molecule type" value="Genomic_DNA"/>
</dbReference>
<evidence type="ECO:0000313" key="10">
    <source>
        <dbReference type="EMBL" id="CAL4778224.1"/>
    </source>
</evidence>
<evidence type="ECO:0000256" key="3">
    <source>
        <dbReference type="ARBA" id="ARBA00023157"/>
    </source>
</evidence>
<dbReference type="SMART" id="SM00032">
    <property type="entry name" value="CCP"/>
    <property type="match status" value="13"/>
</dbReference>
<evidence type="ECO:0000259" key="7">
    <source>
        <dbReference type="SMART" id="SM00032"/>
    </source>
</evidence>
<keyword evidence="1" id="KW-0768">Sushi</keyword>
<evidence type="ECO:0000256" key="1">
    <source>
        <dbReference type="ARBA" id="ARBA00022659"/>
    </source>
</evidence>
<gene>
    <name evidence="8" type="ORF">C1SCF055_LOCUS17860</name>
</gene>
<keyword evidence="11" id="KW-1185">Reference proteome</keyword>
<dbReference type="InterPro" id="IPR000436">
    <property type="entry name" value="Sushi_SCR_CCP_dom"/>
</dbReference>
<feature type="domain" description="Sushi" evidence="7">
    <location>
        <begin position="829"/>
        <end position="884"/>
    </location>
</feature>
<dbReference type="PANTHER" id="PTHR45785">
    <property type="entry name" value="COMPLEMENT FACTOR H-RELATED"/>
    <property type="match status" value="1"/>
</dbReference>
<feature type="domain" description="Sushi" evidence="7">
    <location>
        <begin position="1193"/>
        <end position="1247"/>
    </location>
</feature>
<comment type="caution">
    <text evidence="8">The sequence shown here is derived from an EMBL/GenBank/DDBJ whole genome shotgun (WGS) entry which is preliminary data.</text>
</comment>
<feature type="chain" id="PRO_5043270429" evidence="6">
    <location>
        <begin position="23"/>
        <end position="1811"/>
    </location>
</feature>
<feature type="domain" description="Sushi" evidence="7">
    <location>
        <begin position="706"/>
        <end position="762"/>
    </location>
</feature>
<evidence type="ECO:0000256" key="2">
    <source>
        <dbReference type="ARBA" id="ARBA00022729"/>
    </source>
</evidence>
<dbReference type="EMBL" id="CAMXCT010001529">
    <property type="protein sequence ID" value="CAI3990912.1"/>
    <property type="molecule type" value="Genomic_DNA"/>
</dbReference>
<dbReference type="EMBL" id="CAMXCT030001529">
    <property type="protein sequence ID" value="CAL4778224.1"/>
    <property type="molecule type" value="Genomic_DNA"/>
</dbReference>
<dbReference type="InterPro" id="IPR051503">
    <property type="entry name" value="ComplSys_Reg/VirEntry_Med"/>
</dbReference>
<feature type="compositionally biased region" description="Basic and acidic residues" evidence="5">
    <location>
        <begin position="62"/>
        <end position="72"/>
    </location>
</feature>
<evidence type="ECO:0000256" key="6">
    <source>
        <dbReference type="SAM" id="SignalP"/>
    </source>
</evidence>
<feature type="domain" description="Sushi" evidence="7">
    <location>
        <begin position="1251"/>
        <end position="1303"/>
    </location>
</feature>
<feature type="domain" description="Sushi" evidence="7">
    <location>
        <begin position="654"/>
        <end position="701"/>
    </location>
</feature>
<feature type="compositionally biased region" description="Acidic residues" evidence="5">
    <location>
        <begin position="96"/>
        <end position="109"/>
    </location>
</feature>
<reference evidence="8" key="1">
    <citation type="submission" date="2022-10" db="EMBL/GenBank/DDBJ databases">
        <authorList>
            <person name="Chen Y."/>
            <person name="Dougan E. K."/>
            <person name="Chan C."/>
            <person name="Rhodes N."/>
            <person name="Thang M."/>
        </authorList>
    </citation>
    <scope>NUCLEOTIDE SEQUENCE</scope>
</reference>
<name>A0A9P1CGX5_9DINO</name>
<feature type="region of interest" description="Disordered" evidence="5">
    <location>
        <begin position="51"/>
        <end position="110"/>
    </location>
</feature>
<feature type="domain" description="Sushi" evidence="7">
    <location>
        <begin position="1133"/>
        <end position="1188"/>
    </location>
</feature>
<feature type="domain" description="Sushi" evidence="7">
    <location>
        <begin position="458"/>
        <end position="514"/>
    </location>
</feature>
<feature type="compositionally biased region" description="Polar residues" evidence="5">
    <location>
        <begin position="51"/>
        <end position="60"/>
    </location>
</feature>
<reference evidence="9" key="2">
    <citation type="submission" date="2024-04" db="EMBL/GenBank/DDBJ databases">
        <authorList>
            <person name="Chen Y."/>
            <person name="Shah S."/>
            <person name="Dougan E. K."/>
            <person name="Thang M."/>
            <person name="Chan C."/>
        </authorList>
    </citation>
    <scope>NUCLEOTIDE SEQUENCE [LARGE SCALE GENOMIC DNA]</scope>
</reference>
<keyword evidence="3" id="KW-1015">Disulfide bond</keyword>
<feature type="domain" description="Sushi" evidence="7">
    <location>
        <begin position="889"/>
        <end position="945"/>
    </location>
</feature>
<feature type="domain" description="Sushi" evidence="7">
    <location>
        <begin position="1072"/>
        <end position="1128"/>
    </location>
</feature>
<feature type="coiled-coil region" evidence="4">
    <location>
        <begin position="1580"/>
        <end position="1612"/>
    </location>
</feature>
<feature type="signal peptide" evidence="6">
    <location>
        <begin position="1"/>
        <end position="22"/>
    </location>
</feature>
<feature type="compositionally biased region" description="Acidic residues" evidence="5">
    <location>
        <begin position="73"/>
        <end position="88"/>
    </location>
</feature>
<feature type="domain" description="Sushi" evidence="7">
    <location>
        <begin position="395"/>
        <end position="454"/>
    </location>
</feature>
<evidence type="ECO:0000256" key="5">
    <source>
        <dbReference type="SAM" id="MobiDB-lite"/>
    </source>
</evidence>
<evidence type="ECO:0000313" key="8">
    <source>
        <dbReference type="EMBL" id="CAI3990912.1"/>
    </source>
</evidence>
<proteinExistence type="predicted"/>
<feature type="domain" description="Sushi" evidence="7">
    <location>
        <begin position="519"/>
        <end position="575"/>
    </location>
</feature>
<accession>A0A9P1CGX5</accession>
<evidence type="ECO:0000313" key="9">
    <source>
        <dbReference type="EMBL" id="CAL1144287.1"/>
    </source>
</evidence>
<feature type="domain" description="Sushi" evidence="7">
    <location>
        <begin position="950"/>
        <end position="1006"/>
    </location>
</feature>
<dbReference type="PANTHER" id="PTHR45785:SF2">
    <property type="entry name" value="COMPLEMENT FACTOR H-RELATED"/>
    <property type="match status" value="1"/>
</dbReference>
<keyword evidence="4" id="KW-0175">Coiled coil</keyword>
<sequence>MTGLSSLLQRLCKFLFPVLAACATVHENVVREIGQHDHADHVDHVYMEVDSTGSAKTSPFAQKEKGKEHFELQDNEDDEDDEEDEEEEERRTRQEEAEEEEEKEEEEEVTVPAAALMLAKKTTQILKSKQMVKKDMATHVQFVSPESAPLATSGTDPCSTLQNCSAGGYHDCSGSLKASRQESVAYGSLHCSCHLFDPCCILLVIALNALALGLNFCSLAPHPADLFAEQRDGQVRKWSSLSLGFSMLILTPTRTRNLKETMQQSSRSSLVDSDGSLKKCKELTEDKCNGYYAADPEYLTTGVGYECGLKEDRTCAVKGTCGVQNPPESLGEKQCRAPEVFKGAYNGTCQTKRIRPGKECTTQCQKGFTPSLKTLKCVEGGVLEPKSFSCIANPCRVLKVDNALKSGCKEGPDTGEAVIESGLACTTQCQDGFYASDSILRCHAETLTPATFTCEAQCAVPTVANAAAGGICKEAKDKIMPFTSCTTQCATGYTATAPSLSCRNGGFSPATIACNPDPCPAPTGVEFHHKTGPCQDGSTITSGSTCVTQCLAGYTPSVASLACKAATLTPATFQCVPNPCSIPDVKNTAGSGCEGIKGDKVDSGKACTTTCKTGYTPSEKKLDCYAQVLTPRIFECLEDPCPIPFAKNQEGSGCLGVPGRVDGTVIESGETCRTECLEGYYASVETMSCTTGTLSPASWSCIEDPCPALEGIANAPKLTCKEGKSILSGKVCSTQCKGGYTPNYPEMKCRRGKFFSPSTYICEPDACPLPNVRNRLESGCSGLPHPAVVNSGSSCSTQCSPGYTPSVANLKCFAGKLTPGTFACTEDPCDAPSGIEDGAAQSCKEGKVISSGDSCTTQCASGYTPSKSTLSCSLGKFSPSTYSCNPNPCALPQFSNRLGNGCKGQTGRTIESGVTCIAQCQQGYTPSETSLKCTATVLTPRTFTCDPDPCPLPSISKAQANGCKGLSGSMIDSGAKCQAECQAGYAPSVKELSCQATILTPATFTCNPKACKLPRVQYQAGNGCQGKRGSTIASGSTCQTQCSAGYTPDIASLSCFAEQLTPTTFLCNPTPCTLPRVTNMQGNGCKGKVGTVIASGAICSTTCAPGFEASVGKLTCTAGTLSPASFTCSEVRCRSPTGLPHAPHVGCAEGATIAGGRSCTPRCNSGYKPSAASMACRQGVFEPSSYSCQPNPCNIPSISNAANPRCKEGNIIHHGQKCTPKCRTNYVPSNSGLTCMAGRLTPSTFTCQAPCAAPNVVDANQPCKEGNLIQHGASCTSQCNAGFSATSGSLECNNGRLSGSVVCQIEMPQVGSGFYNCWSGDPHFTCRHGRRSDPLVPGTHWVLRQSCPNSPNFMWVQGVYGPANPSATMATAFGGISPFVSRSRSLCYFAMSQLKSPLDCKVERCRCQEEMEGGGWALETPKGQSPLSIQLSRRKVYHHHARQSYRSGFELWCHIQGFSTPLEPPELEDKRDLLHGFLHEQPVLVNLRCARGSFKGEAIELPHHRWHWRPAGDDKMVWGGVDLFQKSQAQIVAVLDQLNAQGRAALLEGEDAELIEDNLTENVTIDTNFSVKAECTGKALEEAQKSCAVLKKEKTEEEKEEVEEDAEAKANQDATYQACIADACDTGQKDFGNAGKEEQEESEMQTALKFKKEFKVVAANEACKEGWMLTDPNENILSDEEKTRAQKKKDDCTNPCKLCRPKHRRYLAGPLVLHNETRAACIAQRLAMPKYPEDIQRLWALQKEHCSADKAWVGAKFKGGAWKWDDDSTVTGVADANEGDYLCIDKDEGSLVNCEHGADEKNDALCEGVWY</sequence>
<dbReference type="Proteomes" id="UP001152797">
    <property type="component" value="Unassembled WGS sequence"/>
</dbReference>
<dbReference type="OrthoDB" id="10691998at2759"/>